<dbReference type="InterPro" id="IPR036388">
    <property type="entry name" value="WH-like_DNA-bd_sf"/>
</dbReference>
<evidence type="ECO:0000256" key="1">
    <source>
        <dbReference type="ARBA" id="ARBA00001946"/>
    </source>
</evidence>
<dbReference type="PANTHER" id="PTHR13451">
    <property type="entry name" value="CLASS II CROSSOVER JUNCTION ENDONUCLEASE MUS81"/>
    <property type="match status" value="1"/>
</dbReference>
<evidence type="ECO:0000256" key="2">
    <source>
        <dbReference type="ARBA" id="ARBA00004123"/>
    </source>
</evidence>
<organism evidence="18 19">
    <name type="scientific">Aromia moschata</name>
    <dbReference type="NCBI Taxonomy" id="1265417"/>
    <lineage>
        <taxon>Eukaryota</taxon>
        <taxon>Metazoa</taxon>
        <taxon>Ecdysozoa</taxon>
        <taxon>Arthropoda</taxon>
        <taxon>Hexapoda</taxon>
        <taxon>Insecta</taxon>
        <taxon>Pterygota</taxon>
        <taxon>Neoptera</taxon>
        <taxon>Endopterygota</taxon>
        <taxon>Coleoptera</taxon>
        <taxon>Polyphaga</taxon>
        <taxon>Cucujiformia</taxon>
        <taxon>Chrysomeloidea</taxon>
        <taxon>Cerambycidae</taxon>
        <taxon>Cerambycinae</taxon>
        <taxon>Callichromatini</taxon>
        <taxon>Aromia</taxon>
    </lineage>
</organism>
<dbReference type="Gene3D" id="1.10.10.10">
    <property type="entry name" value="Winged helix-like DNA-binding domain superfamily/Winged helix DNA-binding domain"/>
    <property type="match status" value="1"/>
</dbReference>
<dbReference type="SUPFAM" id="SSF47802">
    <property type="entry name" value="DNA polymerase beta, N-terminal domain-like"/>
    <property type="match status" value="1"/>
</dbReference>
<evidence type="ECO:0000256" key="5">
    <source>
        <dbReference type="ARBA" id="ARBA00022723"/>
    </source>
</evidence>
<keyword evidence="12 13" id="KW-0539">Nucleus</keyword>
<feature type="compositionally biased region" description="Polar residues" evidence="14">
    <location>
        <begin position="116"/>
        <end position="130"/>
    </location>
</feature>
<dbReference type="PANTHER" id="PTHR13451:SF0">
    <property type="entry name" value="CROSSOVER JUNCTION ENDONUCLEASE MUS81"/>
    <property type="match status" value="1"/>
</dbReference>
<keyword evidence="7 13" id="KW-0227">DNA damage</keyword>
<feature type="domain" description="Crossover junction endonuclease MUS81-like HHH" evidence="16">
    <location>
        <begin position="15"/>
        <end position="83"/>
    </location>
</feature>
<evidence type="ECO:0000256" key="11">
    <source>
        <dbReference type="ARBA" id="ARBA00023204"/>
    </source>
</evidence>
<comment type="subcellular location">
    <subcellularLocation>
        <location evidence="2 13">Nucleus</location>
    </subcellularLocation>
</comment>
<reference evidence="18" key="1">
    <citation type="journal article" date="2023" name="Insect Mol. Biol.">
        <title>Genome sequencing provides insights into the evolution of gene families encoding plant cell wall-degrading enzymes in longhorned beetles.</title>
        <authorList>
            <person name="Shin N.R."/>
            <person name="Okamura Y."/>
            <person name="Kirsch R."/>
            <person name="Pauchet Y."/>
        </authorList>
    </citation>
    <scope>NUCLEOTIDE SEQUENCE</scope>
    <source>
        <strain evidence="18">AMC_N1</strain>
    </source>
</reference>
<evidence type="ECO:0000313" key="19">
    <source>
        <dbReference type="Proteomes" id="UP001162162"/>
    </source>
</evidence>
<evidence type="ECO:0000256" key="8">
    <source>
        <dbReference type="ARBA" id="ARBA00022801"/>
    </source>
</evidence>
<comment type="similarity">
    <text evidence="3 13">Belongs to the XPF family.</text>
</comment>
<dbReference type="EC" id="3.1.22.-" evidence="13"/>
<dbReference type="GO" id="GO:0005634">
    <property type="term" value="C:nucleus"/>
    <property type="evidence" value="ECO:0007669"/>
    <property type="project" value="UniProtKB-SubCell"/>
</dbReference>
<gene>
    <name evidence="18" type="ORF">NQ318_021378</name>
</gene>
<keyword evidence="4 13" id="KW-0540">Nuclease</keyword>
<dbReference type="Proteomes" id="UP001162162">
    <property type="component" value="Unassembled WGS sequence"/>
</dbReference>
<evidence type="ECO:0000256" key="6">
    <source>
        <dbReference type="ARBA" id="ARBA00022759"/>
    </source>
</evidence>
<dbReference type="InterPro" id="IPR027421">
    <property type="entry name" value="DNA_pol_lamdba_lyase_dom_sf"/>
</dbReference>
<comment type="subunit">
    <text evidence="13">Interacts with EME1.</text>
</comment>
<evidence type="ECO:0000256" key="4">
    <source>
        <dbReference type="ARBA" id="ARBA00022722"/>
    </source>
</evidence>
<keyword evidence="11 13" id="KW-0234">DNA repair</keyword>
<keyword evidence="19" id="KW-1185">Reference proteome</keyword>
<dbReference type="FunFam" id="1.10.150.110:FF:000001">
    <property type="entry name" value="Putative Crossover junction endonuclease MUS81"/>
    <property type="match status" value="1"/>
</dbReference>
<feature type="domain" description="MUS81 winged helix" evidence="17">
    <location>
        <begin position="133"/>
        <end position="222"/>
    </location>
</feature>
<dbReference type="GO" id="GO:0048257">
    <property type="term" value="F:3'-flap endonuclease activity"/>
    <property type="evidence" value="ECO:0007669"/>
    <property type="project" value="TreeGrafter"/>
</dbReference>
<dbReference type="Pfam" id="PF14716">
    <property type="entry name" value="HHH_8"/>
    <property type="match status" value="1"/>
</dbReference>
<dbReference type="GO" id="GO:0031297">
    <property type="term" value="P:replication fork processing"/>
    <property type="evidence" value="ECO:0007669"/>
    <property type="project" value="UniProtKB-ARBA"/>
</dbReference>
<evidence type="ECO:0000256" key="9">
    <source>
        <dbReference type="ARBA" id="ARBA00022842"/>
    </source>
</evidence>
<evidence type="ECO:0000313" key="18">
    <source>
        <dbReference type="EMBL" id="KAJ8961777.1"/>
    </source>
</evidence>
<evidence type="ECO:0000259" key="15">
    <source>
        <dbReference type="Pfam" id="PF02732"/>
    </source>
</evidence>
<evidence type="ECO:0000256" key="10">
    <source>
        <dbReference type="ARBA" id="ARBA00023172"/>
    </source>
</evidence>
<keyword evidence="8 13" id="KW-0378">Hydrolase</keyword>
<comment type="function">
    <text evidence="13">Interacts with EME1 to form a DNA structure-specific endonuclease with substrate preference for branched DNA structures with a 5'-end at the branch nick. Typical substrates include 3'-flap structures, D-loops, replication forks and nicked Holliday junctions. May be required in mitosis for the processing of stalled or collapsed replication fork intermediates. May be required in meiosis for the repair of meiosis-specific double strand breaks subsequent to single-end invasion (SEI).</text>
</comment>
<proteinExistence type="inferred from homology"/>
<dbReference type="GO" id="GO:0003677">
    <property type="term" value="F:DNA binding"/>
    <property type="evidence" value="ECO:0007669"/>
    <property type="project" value="UniProtKB-UniRule"/>
</dbReference>
<keyword evidence="10 13" id="KW-0233">DNA recombination</keyword>
<dbReference type="CDD" id="cd21036">
    <property type="entry name" value="WH_MUS81"/>
    <property type="match status" value="1"/>
</dbReference>
<evidence type="ECO:0000256" key="3">
    <source>
        <dbReference type="ARBA" id="ARBA00010015"/>
    </source>
</evidence>
<name>A0AAV8ZC96_9CUCU</name>
<evidence type="ECO:0000259" key="16">
    <source>
        <dbReference type="Pfam" id="PF14716"/>
    </source>
</evidence>
<accession>A0AAV8ZC96</accession>
<dbReference type="GO" id="GO:0031573">
    <property type="term" value="P:mitotic intra-S DNA damage checkpoint signaling"/>
    <property type="evidence" value="ECO:0007669"/>
    <property type="project" value="TreeGrafter"/>
</dbReference>
<dbReference type="Gene3D" id="3.40.50.10130">
    <property type="match status" value="1"/>
</dbReference>
<dbReference type="Gene3D" id="1.10.150.110">
    <property type="entry name" value="DNA polymerase beta, N-terminal domain-like"/>
    <property type="match status" value="1"/>
</dbReference>
<sequence length="646" mass="72754">MSEKRKRITVKLKTPNPLFEKWIIEWRDKAKEQNSKMEFCFNKALESLRKYPLPMESGKECKILKGFGDKICQMLDHKLNEHKKNTGSSFDDTIIGNHNIKNVEDKPPKIRKPSKPVQNKSLRQNSSSKNYIPKENSGGYAILVTLYKKGFEPSYPGHLTKLEIIKAAQPLSDTSFTRPTPGTRYTAWSSMKTLISKQLVQKKSNPPKFSLTDEGLLLAKKLYDEMNNRDLCNNTHDSTNFCNGANKLPNTASNVIHIDENNVHIQTTSEVVSRLENGTEDHGIVTESISNKTTKTVYSSPSNKVATEENGIYLLDEVMQEDQTITSSTLSLKSSKGNTENIVVSRPQDSKTLQKHASISSVASSTQSCTQEETVIFAPDTFEIILYVDTCETGGSNIDIQDDPILAELKRLAVPFEVVINLQKMNWCCLTSLKEKEWMILEEALKMDVITSKKFRLKRSGIQNIIYLIEKYGKNEHVGLPVSSLYQAATNTAVQDGFCVTFTENCRDTAKYLATFSEQLRNMFKAKTLVSSPKENLSELSLDDELLFLMTFKEFNKTSSKNKPLMVSDLFVKMLVQIKGMSVEKALAIVGKYPTPTALKKAYDENPGKKGEKLLAQIEFGDGKKSIGQVLSKTVHQLFTEQHFNI</sequence>
<dbReference type="Gene3D" id="1.10.150.670">
    <property type="entry name" value="Crossover junction endonuclease EME1, DNA-binding domain"/>
    <property type="match status" value="1"/>
</dbReference>
<dbReference type="GO" id="GO:0008821">
    <property type="term" value="F:crossover junction DNA endonuclease activity"/>
    <property type="evidence" value="ECO:0007669"/>
    <property type="project" value="UniProtKB-UniRule"/>
</dbReference>
<dbReference type="FunFam" id="1.10.10.10:FF:000307">
    <property type="entry name" value="Crossover junction endonuclease MUS81"/>
    <property type="match status" value="1"/>
</dbReference>
<dbReference type="GO" id="GO:0048476">
    <property type="term" value="C:Holliday junction resolvase complex"/>
    <property type="evidence" value="ECO:0007669"/>
    <property type="project" value="UniProtKB-UniRule"/>
</dbReference>
<dbReference type="Pfam" id="PF21136">
    <property type="entry name" value="WHD_MUS81"/>
    <property type="match status" value="1"/>
</dbReference>
<dbReference type="Pfam" id="PF02732">
    <property type="entry name" value="ERCC4"/>
    <property type="match status" value="1"/>
</dbReference>
<feature type="domain" description="ERCC4" evidence="15">
    <location>
        <begin position="451"/>
        <end position="516"/>
    </location>
</feature>
<evidence type="ECO:0000259" key="17">
    <source>
        <dbReference type="Pfam" id="PF21136"/>
    </source>
</evidence>
<dbReference type="InterPro" id="IPR011335">
    <property type="entry name" value="Restrct_endonuc-II-like"/>
</dbReference>
<dbReference type="GO" id="GO:0000712">
    <property type="term" value="P:resolution of meiotic recombination intermediates"/>
    <property type="evidence" value="ECO:0007669"/>
    <property type="project" value="TreeGrafter"/>
</dbReference>
<comment type="cofactor">
    <cofactor evidence="1 13">
        <name>Mg(2+)</name>
        <dbReference type="ChEBI" id="CHEBI:18420"/>
    </cofactor>
</comment>
<comment type="caution">
    <text evidence="18">The sequence shown here is derived from an EMBL/GenBank/DDBJ whole genome shotgun (WGS) entry which is preliminary data.</text>
</comment>
<dbReference type="InterPro" id="IPR047417">
    <property type="entry name" value="WHD_MUS81"/>
</dbReference>
<keyword evidence="5 13" id="KW-0479">Metal-binding</keyword>
<evidence type="ECO:0000256" key="12">
    <source>
        <dbReference type="ARBA" id="ARBA00023242"/>
    </source>
</evidence>
<dbReference type="SUPFAM" id="SSF52980">
    <property type="entry name" value="Restriction endonuclease-like"/>
    <property type="match status" value="1"/>
</dbReference>
<dbReference type="InterPro" id="IPR042530">
    <property type="entry name" value="EME1/EME2_C"/>
</dbReference>
<feature type="region of interest" description="Disordered" evidence="14">
    <location>
        <begin position="90"/>
        <end position="130"/>
    </location>
</feature>
<keyword evidence="6 13" id="KW-0255">Endonuclease</keyword>
<dbReference type="GO" id="GO:0046872">
    <property type="term" value="F:metal ion binding"/>
    <property type="evidence" value="ECO:0007669"/>
    <property type="project" value="UniProtKB-UniRule"/>
</dbReference>
<dbReference type="InterPro" id="IPR047416">
    <property type="entry name" value="XPF_nuclease_Mus81"/>
</dbReference>
<dbReference type="GO" id="GO:0000727">
    <property type="term" value="P:double-strand break repair via break-induced replication"/>
    <property type="evidence" value="ECO:0007669"/>
    <property type="project" value="UniProtKB-UniRule"/>
</dbReference>
<evidence type="ECO:0000256" key="13">
    <source>
        <dbReference type="RuleBase" id="RU369042"/>
    </source>
</evidence>
<dbReference type="InterPro" id="IPR006166">
    <property type="entry name" value="ERCC4_domain"/>
</dbReference>
<dbReference type="CDD" id="cd20074">
    <property type="entry name" value="XPF_nuclease_Mus81"/>
    <property type="match status" value="1"/>
</dbReference>
<evidence type="ECO:0000256" key="14">
    <source>
        <dbReference type="SAM" id="MobiDB-lite"/>
    </source>
</evidence>
<dbReference type="GO" id="GO:0006308">
    <property type="term" value="P:DNA catabolic process"/>
    <property type="evidence" value="ECO:0007669"/>
    <property type="project" value="UniProtKB-UniRule"/>
</dbReference>
<dbReference type="EMBL" id="JAPWTK010000004">
    <property type="protein sequence ID" value="KAJ8961777.1"/>
    <property type="molecule type" value="Genomic_DNA"/>
</dbReference>
<dbReference type="Pfam" id="PF21292">
    <property type="entry name" value="EME1-MUS81_C"/>
    <property type="match status" value="1"/>
</dbReference>
<protein>
    <recommendedName>
        <fullName evidence="13">Crossover junction endonuclease MUS81</fullName>
        <ecNumber evidence="13">3.1.22.-</ecNumber>
    </recommendedName>
</protein>
<dbReference type="AlphaFoldDB" id="A0AAV8ZC96"/>
<dbReference type="InterPro" id="IPR010996">
    <property type="entry name" value="HHH_MUS81"/>
</dbReference>
<keyword evidence="9 13" id="KW-0460">Magnesium</keyword>
<dbReference type="InterPro" id="IPR033309">
    <property type="entry name" value="Mus81"/>
</dbReference>
<evidence type="ECO:0000256" key="7">
    <source>
        <dbReference type="ARBA" id="ARBA00022763"/>
    </source>
</evidence>